<sequence>MTSTPPPVFGPRVIVATAELAAALRRATASGALLRIRRGAYVDAAEVGEGWQAAEQLARARAVAVVRAATAPVWLSHESAALLWALPLLRVPAVTHVVQRHHPGSRRDRAVLRHRVDLPPSHRAEVEGLPVTSLERTALDCACSLPGPAALAAVDGALRRGADTDAMRAILADRVGGRGVVTARRTLTWADARAESPGESAARWACLAGGLPAPELQHAIRTRIGTFYADLAWPDLHVVAEFDGAVKYSGAYGPGGQVLVAEKRRQDAIEEAGWVVIRITWADLKDLGELAARVRRAARRAPRGAR</sequence>
<reference evidence="1 2" key="1">
    <citation type="submission" date="2023-07" db="EMBL/GenBank/DDBJ databases">
        <title>Description of novel actinomycetes strains, isolated from tidal flat sediment.</title>
        <authorList>
            <person name="Lu C."/>
        </authorList>
    </citation>
    <scope>NUCLEOTIDE SEQUENCE [LARGE SCALE GENOMIC DNA]</scope>
    <source>
        <strain evidence="1 2">SYSU T00b441</strain>
    </source>
</reference>
<keyword evidence="2" id="KW-1185">Reference proteome</keyword>
<evidence type="ECO:0000313" key="2">
    <source>
        <dbReference type="Proteomes" id="UP001232536"/>
    </source>
</evidence>
<comment type="caution">
    <text evidence="1">The sequence shown here is derived from an EMBL/GenBank/DDBJ whole genome shotgun (WGS) entry which is preliminary data.</text>
</comment>
<accession>A0ABT9D893</accession>
<dbReference type="RefSeq" id="WP_304600742.1">
    <property type="nucleotide sequence ID" value="NZ_JAUQYP010000001.1"/>
</dbReference>
<name>A0ABT9D893_9CELL</name>
<dbReference type="Proteomes" id="UP001232536">
    <property type="component" value="Unassembled WGS sequence"/>
</dbReference>
<organism evidence="1 2">
    <name type="scientific">Actinotalea lenta</name>
    <dbReference type="NCBI Taxonomy" id="3064654"/>
    <lineage>
        <taxon>Bacteria</taxon>
        <taxon>Bacillati</taxon>
        <taxon>Actinomycetota</taxon>
        <taxon>Actinomycetes</taxon>
        <taxon>Micrococcales</taxon>
        <taxon>Cellulomonadaceae</taxon>
        <taxon>Actinotalea</taxon>
    </lineage>
</organism>
<evidence type="ECO:0000313" key="1">
    <source>
        <dbReference type="EMBL" id="MDO8107107.1"/>
    </source>
</evidence>
<dbReference type="EMBL" id="JAUQYP010000001">
    <property type="protein sequence ID" value="MDO8107107.1"/>
    <property type="molecule type" value="Genomic_DNA"/>
</dbReference>
<gene>
    <name evidence="1" type="ORF">Q6348_07835</name>
</gene>
<proteinExistence type="predicted"/>
<protein>
    <recommendedName>
        <fullName evidence="3">Transcriptional regulator, AbiEi antitoxin, Type IV TA system</fullName>
    </recommendedName>
</protein>
<evidence type="ECO:0008006" key="3">
    <source>
        <dbReference type="Google" id="ProtNLM"/>
    </source>
</evidence>